<keyword evidence="2" id="KW-0342">GTP-binding</keyword>
<keyword evidence="4" id="KW-1185">Reference proteome</keyword>
<sequence length="304" mass="34596">MAIKIPIIGIDNSGKTSIVKTFQREFKALSKLKPTKGIERTKINFLDKEIVIWDLGGQSKLRQKHIKKAEINFSDIDECFYVIDIQDQSSFNDAINYFQAVRVAILEYSPEAKINIVINKLDPGMELDADTMRLAETVGQKFVEMAKPLEADIFHTSIFNPISVIHALSKALMGNSILMDNFGVIFSEFVEKNNFQENIDFIIIYSENFVEIGSYFASSVDQEMMKNVAPELFSSFESKKVELNMADFSLQTGPTSIQISRFTHSKRKFFLSIGYNNVTTTNPEEILAKTTALKEEVQKIMLYF</sequence>
<evidence type="ECO:0000313" key="3">
    <source>
        <dbReference type="EMBL" id="UYP48212.1"/>
    </source>
</evidence>
<accession>A0ABY6HXF9</accession>
<dbReference type="Pfam" id="PF04670">
    <property type="entry name" value="Gtr1_RagA"/>
    <property type="match status" value="1"/>
</dbReference>
<name>A0ABY6HXF9_9ARCH</name>
<dbReference type="Gene3D" id="3.40.50.300">
    <property type="entry name" value="P-loop containing nucleotide triphosphate hydrolases"/>
    <property type="match status" value="1"/>
</dbReference>
<dbReference type="SUPFAM" id="SSF52540">
    <property type="entry name" value="P-loop containing nucleoside triphosphate hydrolases"/>
    <property type="match status" value="1"/>
</dbReference>
<keyword evidence="1" id="KW-0547">Nucleotide-binding</keyword>
<organism evidence="3 4">
    <name type="scientific">Candidatus Lokiarchaeum ossiferum</name>
    <dbReference type="NCBI Taxonomy" id="2951803"/>
    <lineage>
        <taxon>Archaea</taxon>
        <taxon>Promethearchaeati</taxon>
        <taxon>Promethearchaeota</taxon>
        <taxon>Promethearchaeia</taxon>
        <taxon>Promethearchaeales</taxon>
        <taxon>Promethearchaeaceae</taxon>
        <taxon>Candidatus Lokiarchaeum</taxon>
    </lineage>
</organism>
<evidence type="ECO:0000256" key="1">
    <source>
        <dbReference type="ARBA" id="ARBA00022741"/>
    </source>
</evidence>
<reference evidence="3" key="1">
    <citation type="submission" date="2022-09" db="EMBL/GenBank/DDBJ databases">
        <title>Actin cytoskeleton and complex cell architecture in an #Asgard archaeon.</title>
        <authorList>
            <person name="Ponce Toledo R.I."/>
            <person name="Schleper C."/>
            <person name="Rodrigues Oliveira T."/>
            <person name="Wollweber F."/>
            <person name="Xu J."/>
            <person name="Rittmann S."/>
            <person name="Klingl A."/>
            <person name="Pilhofer M."/>
        </authorList>
    </citation>
    <scope>NUCLEOTIDE SEQUENCE</scope>
    <source>
        <strain evidence="3">B-35</strain>
    </source>
</reference>
<dbReference type="PANTHER" id="PTHR11259:SF2">
    <property type="entry name" value="GH16429P"/>
    <property type="match status" value="1"/>
</dbReference>
<protein>
    <recommendedName>
        <fullName evidence="5">GTP-binding protein</fullName>
    </recommendedName>
</protein>
<dbReference type="InterPro" id="IPR006762">
    <property type="entry name" value="Gtr1_RagA"/>
</dbReference>
<dbReference type="EMBL" id="CP104013">
    <property type="protein sequence ID" value="UYP48212.1"/>
    <property type="molecule type" value="Genomic_DNA"/>
</dbReference>
<dbReference type="InterPro" id="IPR027417">
    <property type="entry name" value="P-loop_NTPase"/>
</dbReference>
<evidence type="ECO:0008006" key="5">
    <source>
        <dbReference type="Google" id="ProtNLM"/>
    </source>
</evidence>
<evidence type="ECO:0000313" key="4">
    <source>
        <dbReference type="Proteomes" id="UP001208689"/>
    </source>
</evidence>
<dbReference type="Proteomes" id="UP001208689">
    <property type="component" value="Chromosome"/>
</dbReference>
<proteinExistence type="predicted"/>
<gene>
    <name evidence="3" type="ORF">NEF87_004497</name>
</gene>
<evidence type="ECO:0000256" key="2">
    <source>
        <dbReference type="ARBA" id="ARBA00023134"/>
    </source>
</evidence>
<dbReference type="PANTHER" id="PTHR11259">
    <property type="entry name" value="RAS-RELATED GTP BINDING RAG/GTR YEAST"/>
    <property type="match status" value="1"/>
</dbReference>